<evidence type="ECO:0000256" key="4">
    <source>
        <dbReference type="ARBA" id="ARBA00022692"/>
    </source>
</evidence>
<dbReference type="InterPro" id="IPR035906">
    <property type="entry name" value="MetI-like_sf"/>
</dbReference>
<protein>
    <submittedName>
        <fullName evidence="9">Carbohydrate ABC transporter permease</fullName>
    </submittedName>
</protein>
<proteinExistence type="inferred from homology"/>
<dbReference type="AlphaFoldDB" id="A0A4S4BPP0"/>
<dbReference type="PANTHER" id="PTHR43744">
    <property type="entry name" value="ABC TRANSPORTER PERMEASE PROTEIN MG189-RELATED-RELATED"/>
    <property type="match status" value="1"/>
</dbReference>
<feature type="transmembrane region" description="Helical" evidence="7">
    <location>
        <begin position="259"/>
        <end position="278"/>
    </location>
</feature>
<comment type="subcellular location">
    <subcellularLocation>
        <location evidence="1 7">Cell membrane</location>
        <topology evidence="1 7">Multi-pass membrane protein</topology>
    </subcellularLocation>
</comment>
<feature type="transmembrane region" description="Helical" evidence="7">
    <location>
        <begin position="145"/>
        <end position="163"/>
    </location>
</feature>
<evidence type="ECO:0000259" key="8">
    <source>
        <dbReference type="PROSITE" id="PS50928"/>
    </source>
</evidence>
<evidence type="ECO:0000256" key="7">
    <source>
        <dbReference type="RuleBase" id="RU363032"/>
    </source>
</evidence>
<dbReference type="InterPro" id="IPR000515">
    <property type="entry name" value="MetI-like"/>
</dbReference>
<feature type="domain" description="ABC transmembrane type-1" evidence="8">
    <location>
        <begin position="76"/>
        <end position="272"/>
    </location>
</feature>
<dbReference type="SUPFAM" id="SSF161098">
    <property type="entry name" value="MetI-like"/>
    <property type="match status" value="1"/>
</dbReference>
<gene>
    <name evidence="9" type="ORF">E6C55_18265</name>
</gene>
<feature type="transmembrane region" description="Helical" evidence="7">
    <location>
        <begin position="184"/>
        <end position="206"/>
    </location>
</feature>
<feature type="transmembrane region" description="Helical" evidence="7">
    <location>
        <begin position="80"/>
        <end position="101"/>
    </location>
</feature>
<evidence type="ECO:0000256" key="2">
    <source>
        <dbReference type="ARBA" id="ARBA00022448"/>
    </source>
</evidence>
<organism evidence="9 10">
    <name type="scientific">Cohnella fermenti</name>
    <dbReference type="NCBI Taxonomy" id="2565925"/>
    <lineage>
        <taxon>Bacteria</taxon>
        <taxon>Bacillati</taxon>
        <taxon>Bacillota</taxon>
        <taxon>Bacilli</taxon>
        <taxon>Bacillales</taxon>
        <taxon>Paenibacillaceae</taxon>
        <taxon>Cohnella</taxon>
    </lineage>
</organism>
<dbReference type="OrthoDB" id="9810086at2"/>
<dbReference type="PROSITE" id="PS50928">
    <property type="entry name" value="ABC_TM1"/>
    <property type="match status" value="1"/>
</dbReference>
<dbReference type="Pfam" id="PF00528">
    <property type="entry name" value="BPD_transp_1"/>
    <property type="match status" value="1"/>
</dbReference>
<keyword evidence="2 7" id="KW-0813">Transport</keyword>
<comment type="similarity">
    <text evidence="7">Belongs to the binding-protein-dependent transport system permease family.</text>
</comment>
<evidence type="ECO:0000313" key="10">
    <source>
        <dbReference type="Proteomes" id="UP000310636"/>
    </source>
</evidence>
<name>A0A4S4BPP0_9BACL</name>
<sequence>MNRKKSFGERAFDIANVSILTLLCFCTLYPILYIIFGSLSDSVLLVRHSGFLYKPVGFSWDAYSMVLKNPMIGIGYRNTLFILVVGTFINVALTSLGAYCLSRRNVLFTKPILMMIVFTMFFNGGLIPTFMVVKNLHMVDTLWSVIIPTAISAYNLIVMRTFFLSLPDSLEESAKMDGANEYTVLFRIVLPLSMPVVAVMILFYAVGHWNAFLNALIYLNDRDKFPLQLVLREILIQNSTDNMTTDTASLDAAAVAQSIKYSTIVIATVPILFIYPFLQRYFTKGVLIGAIKE</sequence>
<dbReference type="GO" id="GO:0005886">
    <property type="term" value="C:plasma membrane"/>
    <property type="evidence" value="ECO:0007669"/>
    <property type="project" value="UniProtKB-SubCell"/>
</dbReference>
<evidence type="ECO:0000313" key="9">
    <source>
        <dbReference type="EMBL" id="THF76716.1"/>
    </source>
</evidence>
<dbReference type="EMBL" id="SSOB01000023">
    <property type="protein sequence ID" value="THF76716.1"/>
    <property type="molecule type" value="Genomic_DNA"/>
</dbReference>
<dbReference type="CDD" id="cd06261">
    <property type="entry name" value="TM_PBP2"/>
    <property type="match status" value="1"/>
</dbReference>
<dbReference type="Gene3D" id="1.10.3720.10">
    <property type="entry name" value="MetI-like"/>
    <property type="match status" value="1"/>
</dbReference>
<evidence type="ECO:0000256" key="1">
    <source>
        <dbReference type="ARBA" id="ARBA00004651"/>
    </source>
</evidence>
<keyword evidence="5 7" id="KW-1133">Transmembrane helix</keyword>
<reference evidence="9 10" key="1">
    <citation type="submission" date="2019-04" db="EMBL/GenBank/DDBJ databases">
        <title>Cohnella sp. nov. isolated from preserved vegetables.</title>
        <authorList>
            <person name="Lin S.-Y."/>
            <person name="Hung M.-H."/>
            <person name="Young C.-C."/>
        </authorList>
    </citation>
    <scope>NUCLEOTIDE SEQUENCE [LARGE SCALE GENOMIC DNA]</scope>
    <source>
        <strain evidence="9 10">CC-MHH1044</strain>
    </source>
</reference>
<feature type="transmembrane region" description="Helical" evidence="7">
    <location>
        <begin position="12"/>
        <end position="36"/>
    </location>
</feature>
<keyword evidence="6 7" id="KW-0472">Membrane</keyword>
<dbReference type="Proteomes" id="UP000310636">
    <property type="component" value="Unassembled WGS sequence"/>
</dbReference>
<evidence type="ECO:0000256" key="6">
    <source>
        <dbReference type="ARBA" id="ARBA00023136"/>
    </source>
</evidence>
<keyword evidence="10" id="KW-1185">Reference proteome</keyword>
<keyword evidence="4 7" id="KW-0812">Transmembrane</keyword>
<feature type="transmembrane region" description="Helical" evidence="7">
    <location>
        <begin position="113"/>
        <end position="133"/>
    </location>
</feature>
<comment type="caution">
    <text evidence="9">The sequence shown here is derived from an EMBL/GenBank/DDBJ whole genome shotgun (WGS) entry which is preliminary data.</text>
</comment>
<accession>A0A4S4BPP0</accession>
<dbReference type="RefSeq" id="WP_136371254.1">
    <property type="nucleotide sequence ID" value="NZ_SSOB01000023.1"/>
</dbReference>
<dbReference type="GO" id="GO:0055085">
    <property type="term" value="P:transmembrane transport"/>
    <property type="evidence" value="ECO:0007669"/>
    <property type="project" value="InterPro"/>
</dbReference>
<dbReference type="PANTHER" id="PTHR43744:SF9">
    <property type="entry name" value="POLYGALACTURONAN_RHAMNOGALACTURONAN TRANSPORT SYSTEM PERMEASE PROTEIN YTCP"/>
    <property type="match status" value="1"/>
</dbReference>
<keyword evidence="3" id="KW-1003">Cell membrane</keyword>
<evidence type="ECO:0000256" key="5">
    <source>
        <dbReference type="ARBA" id="ARBA00022989"/>
    </source>
</evidence>
<evidence type="ECO:0000256" key="3">
    <source>
        <dbReference type="ARBA" id="ARBA00022475"/>
    </source>
</evidence>